<dbReference type="PANTHER" id="PTHR11102:SF160">
    <property type="entry name" value="ERAD-ASSOCIATED E3 UBIQUITIN-PROTEIN LIGASE COMPONENT HRD3"/>
    <property type="match status" value="1"/>
</dbReference>
<proteinExistence type="inferred from homology"/>
<comment type="caution">
    <text evidence="2">The sequence shown here is derived from an EMBL/GenBank/DDBJ whole genome shotgun (WGS) entry which is preliminary data.</text>
</comment>
<dbReference type="SMART" id="SM00671">
    <property type="entry name" value="SEL1"/>
    <property type="match status" value="2"/>
</dbReference>
<gene>
    <name evidence="2" type="ORF">EMPS_01638</name>
</gene>
<dbReference type="SUPFAM" id="SSF81901">
    <property type="entry name" value="HCP-like"/>
    <property type="match status" value="1"/>
</dbReference>
<reference evidence="2" key="1">
    <citation type="submission" date="2021-11" db="EMBL/GenBank/DDBJ databases">
        <authorList>
            <person name="Herlambang A."/>
            <person name="Guo Y."/>
            <person name="Takashima Y."/>
            <person name="Nishizawa T."/>
        </authorList>
    </citation>
    <scope>NUCLEOTIDE SEQUENCE</scope>
    <source>
        <strain evidence="2">E1425</strain>
    </source>
</reference>
<dbReference type="PANTHER" id="PTHR11102">
    <property type="entry name" value="SEL-1-LIKE PROTEIN"/>
    <property type="match status" value="1"/>
</dbReference>
<dbReference type="Proteomes" id="UP000827284">
    <property type="component" value="Unassembled WGS sequence"/>
</dbReference>
<organism evidence="2 3">
    <name type="scientific">Entomortierella parvispora</name>
    <dbReference type="NCBI Taxonomy" id="205924"/>
    <lineage>
        <taxon>Eukaryota</taxon>
        <taxon>Fungi</taxon>
        <taxon>Fungi incertae sedis</taxon>
        <taxon>Mucoromycota</taxon>
        <taxon>Mortierellomycotina</taxon>
        <taxon>Mortierellomycetes</taxon>
        <taxon>Mortierellales</taxon>
        <taxon>Mortierellaceae</taxon>
        <taxon>Entomortierella</taxon>
    </lineage>
</organism>
<evidence type="ECO:0000256" key="1">
    <source>
        <dbReference type="ARBA" id="ARBA00038101"/>
    </source>
</evidence>
<protein>
    <submittedName>
        <fullName evidence="2">Uncharacterized protein</fullName>
    </submittedName>
</protein>
<dbReference type="EMBL" id="BQFW01000002">
    <property type="protein sequence ID" value="GJJ69292.1"/>
    <property type="molecule type" value="Genomic_DNA"/>
</dbReference>
<dbReference type="Pfam" id="PF08238">
    <property type="entry name" value="Sel1"/>
    <property type="match status" value="2"/>
</dbReference>
<dbReference type="InterPro" id="IPR050767">
    <property type="entry name" value="Sel1_AlgK"/>
</dbReference>
<keyword evidence="3" id="KW-1185">Reference proteome</keyword>
<reference evidence="2" key="2">
    <citation type="journal article" date="2022" name="Microbiol. Resour. Announc.">
        <title>Whole-Genome Sequence of Entomortierella parvispora E1425, a Mucoromycotan Fungus Associated with Burkholderiaceae-Related Endosymbiotic Bacteria.</title>
        <authorList>
            <person name="Herlambang A."/>
            <person name="Guo Y."/>
            <person name="Takashima Y."/>
            <person name="Narisawa K."/>
            <person name="Ohta H."/>
            <person name="Nishizawa T."/>
        </authorList>
    </citation>
    <scope>NUCLEOTIDE SEQUENCE</scope>
    <source>
        <strain evidence="2">E1425</strain>
    </source>
</reference>
<name>A0A9P3LSZ7_9FUNG</name>
<dbReference type="InterPro" id="IPR011990">
    <property type="entry name" value="TPR-like_helical_dom_sf"/>
</dbReference>
<comment type="similarity">
    <text evidence="1">Belongs to the sel-1 family.</text>
</comment>
<accession>A0A9P3LSZ7</accession>
<dbReference type="InterPro" id="IPR006597">
    <property type="entry name" value="Sel1-like"/>
</dbReference>
<evidence type="ECO:0000313" key="3">
    <source>
        <dbReference type="Proteomes" id="UP000827284"/>
    </source>
</evidence>
<dbReference type="AlphaFoldDB" id="A0A9P3LSZ7"/>
<dbReference type="Gene3D" id="1.25.40.10">
    <property type="entry name" value="Tetratricopeptide repeat domain"/>
    <property type="match status" value="1"/>
</dbReference>
<dbReference type="OrthoDB" id="2434002at2759"/>
<evidence type="ECO:0000313" key="2">
    <source>
        <dbReference type="EMBL" id="GJJ69292.1"/>
    </source>
</evidence>
<sequence length="368" mass="40203">MEETQSFRVFGRTDVVEIAVNQVDGSKVVFWDNIEQVFRRLAYVKKGKVAVPHKRDSDNNKLNPLCIGYLPDEILDVVLESQNGTVESSDEVSTCTSTTQVSQEAQQIEGIARSLALGTGRLSWTIPQASTPWSSLASQTRSPNHMRDPTAPTTVRLADEIHLKGEQQPAFSLLDSFLGTRRAFGEGSDSSYLNMGGSYTESDGSYVSDTTLAASVGNLNGSFSTSNFASYENVVSLRQDAESGVAHAQFLLGEKYDKGELAGNGVDKDSNLQLAFEWYKKAGVQGHVQAQRNLGFMYKHGRGVVEDYKEAQKWFKLAGDQGDVGSLVSLASMKKNGQGGEKNMSEFVELAGKALLPLLFEGQGHRFF</sequence>